<dbReference type="GO" id="GO:0006265">
    <property type="term" value="P:DNA topological change"/>
    <property type="evidence" value="ECO:0007669"/>
    <property type="project" value="InterPro"/>
</dbReference>
<dbReference type="Pfam" id="PF21338">
    <property type="entry name" value="Top1B_N_bact"/>
    <property type="match status" value="1"/>
</dbReference>
<dbReference type="InterPro" id="IPR049331">
    <property type="entry name" value="Top1B_N_bact"/>
</dbReference>
<dbReference type="SUPFAM" id="SSF55869">
    <property type="entry name" value="DNA topoisomerase I domain"/>
    <property type="match status" value="1"/>
</dbReference>
<dbReference type="InterPro" id="IPR001631">
    <property type="entry name" value="TopoI"/>
</dbReference>
<dbReference type="AlphaFoldDB" id="A0A2W5BY49"/>
<dbReference type="GO" id="GO:0003917">
    <property type="term" value="F:DNA topoisomerase type I (single strand cut, ATP-independent) activity"/>
    <property type="evidence" value="ECO:0007669"/>
    <property type="project" value="UniProtKB-EC"/>
</dbReference>
<name>A0A2W5BY49_9BACT</name>
<keyword evidence="6 9" id="KW-0413">Isomerase</keyword>
<evidence type="ECO:0000256" key="1">
    <source>
        <dbReference type="ARBA" id="ARBA00000213"/>
    </source>
</evidence>
<comment type="catalytic activity">
    <reaction evidence="1">
        <text>ATP-independent breakage of single-stranded DNA, followed by passage and rejoining.</text>
        <dbReference type="EC" id="5.6.2.1"/>
    </reaction>
</comment>
<dbReference type="InterPro" id="IPR013500">
    <property type="entry name" value="TopoI_cat_euk"/>
</dbReference>
<evidence type="ECO:0000313" key="10">
    <source>
        <dbReference type="Proteomes" id="UP000249557"/>
    </source>
</evidence>
<dbReference type="EC" id="5.6.2.1" evidence="3"/>
<dbReference type="Pfam" id="PF01028">
    <property type="entry name" value="Topoisom_I"/>
    <property type="match status" value="1"/>
</dbReference>
<comment type="similarity">
    <text evidence="2">Belongs to the type IB topoisomerase family.</text>
</comment>
<dbReference type="Gene3D" id="3.30.66.10">
    <property type="entry name" value="DNA topoisomerase I domain"/>
    <property type="match status" value="1"/>
</dbReference>
<evidence type="ECO:0000313" key="9">
    <source>
        <dbReference type="EMBL" id="PZO87981.1"/>
    </source>
</evidence>
<dbReference type="InterPro" id="IPR035447">
    <property type="entry name" value="DNA_topo_I_N_sf"/>
</dbReference>
<evidence type="ECO:0000256" key="2">
    <source>
        <dbReference type="ARBA" id="ARBA00006645"/>
    </source>
</evidence>
<evidence type="ECO:0000256" key="3">
    <source>
        <dbReference type="ARBA" id="ARBA00012891"/>
    </source>
</evidence>
<evidence type="ECO:0000256" key="4">
    <source>
        <dbReference type="ARBA" id="ARBA00023029"/>
    </source>
</evidence>
<feature type="domain" description="DNA topoisomerase I catalytic core eukaryotic-type" evidence="7">
    <location>
        <begin position="110"/>
        <end position="318"/>
    </location>
</feature>
<evidence type="ECO:0000259" key="8">
    <source>
        <dbReference type="Pfam" id="PF21338"/>
    </source>
</evidence>
<evidence type="ECO:0000256" key="5">
    <source>
        <dbReference type="ARBA" id="ARBA00023125"/>
    </source>
</evidence>
<evidence type="ECO:0000256" key="6">
    <source>
        <dbReference type="ARBA" id="ARBA00023235"/>
    </source>
</evidence>
<dbReference type="Gene3D" id="1.10.132.120">
    <property type="match status" value="1"/>
</dbReference>
<keyword evidence="4" id="KW-0799">Topoisomerase</keyword>
<dbReference type="GO" id="GO:0003677">
    <property type="term" value="F:DNA binding"/>
    <property type="evidence" value="ECO:0007669"/>
    <property type="project" value="UniProtKB-KW"/>
</dbReference>
<reference evidence="9 10" key="1">
    <citation type="submission" date="2017-08" db="EMBL/GenBank/DDBJ databases">
        <title>Infants hospitalized years apart are colonized by the same room-sourced microbial strains.</title>
        <authorList>
            <person name="Brooks B."/>
            <person name="Olm M.R."/>
            <person name="Firek B.A."/>
            <person name="Baker R."/>
            <person name="Thomas B.C."/>
            <person name="Morowitz M.J."/>
            <person name="Banfield J.F."/>
        </authorList>
    </citation>
    <scope>NUCLEOTIDE SEQUENCE [LARGE SCALE GENOMIC DNA]</scope>
    <source>
        <strain evidence="9">S2_018_000_R2_104</strain>
    </source>
</reference>
<sequence>MHELSYRFAVDDAMTAEERIEIARAHAKAAGLRYVYDSDPGYARRKRGKGMSYIHPDGKPLKDKTVILRINALAIPPAYSNVWICVHDNGHIQATGFDARGRKQYRYHPEWRAARDDNKFGNMRVFGACLPSLRRKVQAALNLDGLPKDKVIAAIVRLLDKTGLRVGSDAYLAENATCGLTTISKKHVDLHGKEIELDFPAKGGKRYQGSLTDPKVAKVISLCEDLPGYRLFKWVDEDGETRTVSSSDVNEWLQDKTGAAITAKDFRTWTACALFLDEAMETTRCCVDAKELKLKPILKTVSEQLGNTPAILQKSYVHPELIDLYRTGCMLNREWQHDDKDHVPAGYRKTEALLLRWLEKTYP</sequence>
<protein>
    <recommendedName>
        <fullName evidence="3">DNA topoisomerase</fullName>
        <ecNumber evidence="3">5.6.2.1</ecNumber>
    </recommendedName>
</protein>
<organism evidence="9 10">
    <name type="scientific">Micavibrio aeruginosavorus</name>
    <dbReference type="NCBI Taxonomy" id="349221"/>
    <lineage>
        <taxon>Bacteria</taxon>
        <taxon>Pseudomonadati</taxon>
        <taxon>Bdellovibrionota</taxon>
        <taxon>Bdellovibrionia</taxon>
        <taxon>Bdellovibrionales</taxon>
        <taxon>Pseudobdellovibrionaceae</taxon>
        <taxon>Micavibrio</taxon>
    </lineage>
</organism>
<proteinExistence type="inferred from homology"/>
<accession>A0A2W5BY49</accession>
<keyword evidence="5" id="KW-0238">DNA-binding</keyword>
<dbReference type="PROSITE" id="PS52038">
    <property type="entry name" value="TOPO_IB_2"/>
    <property type="match status" value="1"/>
</dbReference>
<feature type="domain" description="DNA topoisomerase IB N-terminal" evidence="8">
    <location>
        <begin position="52"/>
        <end position="98"/>
    </location>
</feature>
<dbReference type="SUPFAM" id="SSF56349">
    <property type="entry name" value="DNA breaking-rejoining enzymes"/>
    <property type="match status" value="1"/>
</dbReference>
<dbReference type="InterPro" id="IPR014711">
    <property type="entry name" value="TopoI_cat_a-hlx-sub_euk"/>
</dbReference>
<dbReference type="Proteomes" id="UP000249557">
    <property type="component" value="Unassembled WGS sequence"/>
</dbReference>
<comment type="caution">
    <text evidence="9">The sequence shown here is derived from an EMBL/GenBank/DDBJ whole genome shotgun (WGS) entry which is preliminary data.</text>
</comment>
<dbReference type="PRINTS" id="PR00416">
    <property type="entry name" value="EUTPISMRASEI"/>
</dbReference>
<dbReference type="InterPro" id="IPR011010">
    <property type="entry name" value="DNA_brk_join_enz"/>
</dbReference>
<dbReference type="EMBL" id="QFNK01000033">
    <property type="protein sequence ID" value="PZO87981.1"/>
    <property type="molecule type" value="Genomic_DNA"/>
</dbReference>
<dbReference type="Gene3D" id="3.90.15.10">
    <property type="entry name" value="Topoisomerase I, Chain A, domain 3"/>
    <property type="match status" value="1"/>
</dbReference>
<evidence type="ECO:0000259" key="7">
    <source>
        <dbReference type="Pfam" id="PF01028"/>
    </source>
</evidence>
<gene>
    <name evidence="9" type="ORF">DI626_02765</name>
</gene>